<feature type="transmembrane region" description="Helical" evidence="2">
    <location>
        <begin position="120"/>
        <end position="145"/>
    </location>
</feature>
<keyword evidence="2" id="KW-1133">Transmembrane helix</keyword>
<keyword evidence="4" id="KW-1185">Reference proteome</keyword>
<organism evidence="3 4">
    <name type="scientific">Pristionchus entomophagus</name>
    <dbReference type="NCBI Taxonomy" id="358040"/>
    <lineage>
        <taxon>Eukaryota</taxon>
        <taxon>Metazoa</taxon>
        <taxon>Ecdysozoa</taxon>
        <taxon>Nematoda</taxon>
        <taxon>Chromadorea</taxon>
        <taxon>Rhabditida</taxon>
        <taxon>Rhabditina</taxon>
        <taxon>Diplogasteromorpha</taxon>
        <taxon>Diplogasteroidea</taxon>
        <taxon>Neodiplogasteridae</taxon>
        <taxon>Pristionchus</taxon>
    </lineage>
</organism>
<accession>A0AAV5T9F3</accession>
<evidence type="ECO:0000256" key="2">
    <source>
        <dbReference type="SAM" id="Phobius"/>
    </source>
</evidence>
<comment type="caution">
    <text evidence="3">The sequence shown here is derived from an EMBL/GenBank/DDBJ whole genome shotgun (WGS) entry which is preliminary data.</text>
</comment>
<sequence length="259" mass="29936">MNGNHREENEEESLVPKKASNVTHKTSMALSSGRRPSRRKRPLLDAITERITSVCTSLHGRWGAMWRNLSDKDQMRFKWPLNTPLEVHELVGAERFDSSNPKYFIPLFWKLKSVPATPSWALIVCIIESLFGIFCFILNIIHFSIFLPSYPEKGVPLFILFVTLFQLSIFFAFKVLFVISIVERRARLLHLQLIFQYTTCVFLLLDASFALSADFGGFDEQILYADRNPILIRIVPSLLLSSSSFKFFFEWLQFKSTIS</sequence>
<feature type="transmembrane region" description="Helical" evidence="2">
    <location>
        <begin position="230"/>
        <end position="249"/>
    </location>
</feature>
<protein>
    <recommendedName>
        <fullName evidence="5">G protein-coupled receptor</fullName>
    </recommendedName>
</protein>
<dbReference type="AlphaFoldDB" id="A0AAV5T9F3"/>
<keyword evidence="2" id="KW-0812">Transmembrane</keyword>
<dbReference type="InterPro" id="IPR051828">
    <property type="entry name" value="HAD-like_hydrolase_domain"/>
</dbReference>
<evidence type="ECO:0008006" key="5">
    <source>
        <dbReference type="Google" id="ProtNLM"/>
    </source>
</evidence>
<feature type="transmembrane region" description="Helical" evidence="2">
    <location>
        <begin position="157"/>
        <end position="182"/>
    </location>
</feature>
<evidence type="ECO:0000256" key="1">
    <source>
        <dbReference type="SAM" id="MobiDB-lite"/>
    </source>
</evidence>
<dbReference type="PANTHER" id="PTHR46191">
    <property type="match status" value="1"/>
</dbReference>
<feature type="compositionally biased region" description="Polar residues" evidence="1">
    <location>
        <begin position="20"/>
        <end position="29"/>
    </location>
</feature>
<proteinExistence type="predicted"/>
<dbReference type="GO" id="GO:0005634">
    <property type="term" value="C:nucleus"/>
    <property type="evidence" value="ECO:0007669"/>
    <property type="project" value="TreeGrafter"/>
</dbReference>
<evidence type="ECO:0000313" key="3">
    <source>
        <dbReference type="EMBL" id="GMS89443.1"/>
    </source>
</evidence>
<feature type="transmembrane region" description="Helical" evidence="2">
    <location>
        <begin position="194"/>
        <end position="218"/>
    </location>
</feature>
<dbReference type="PANTHER" id="PTHR46191:SF2">
    <property type="entry name" value="HALOACID DEHALOGENASE-LIKE HYDROLASE DOMAIN-CONTAINING PROTEIN 3"/>
    <property type="match status" value="1"/>
</dbReference>
<name>A0AAV5T9F3_9BILA</name>
<reference evidence="3" key="1">
    <citation type="submission" date="2023-10" db="EMBL/GenBank/DDBJ databases">
        <title>Genome assembly of Pristionchus species.</title>
        <authorList>
            <person name="Yoshida K."/>
            <person name="Sommer R.J."/>
        </authorList>
    </citation>
    <scope>NUCLEOTIDE SEQUENCE</scope>
    <source>
        <strain evidence="3">RS0144</strain>
    </source>
</reference>
<dbReference type="EMBL" id="BTSX01000003">
    <property type="protein sequence ID" value="GMS89443.1"/>
    <property type="molecule type" value="Genomic_DNA"/>
</dbReference>
<keyword evidence="2" id="KW-0472">Membrane</keyword>
<dbReference type="Proteomes" id="UP001432027">
    <property type="component" value="Unassembled WGS sequence"/>
</dbReference>
<gene>
    <name evidence="3" type="ORF">PENTCL1PPCAC_11618</name>
</gene>
<feature type="region of interest" description="Disordered" evidence="1">
    <location>
        <begin position="1"/>
        <end position="39"/>
    </location>
</feature>
<evidence type="ECO:0000313" key="4">
    <source>
        <dbReference type="Proteomes" id="UP001432027"/>
    </source>
</evidence>